<dbReference type="EMBL" id="KV453910">
    <property type="protein sequence ID" value="ODV81019.1"/>
    <property type="molecule type" value="Genomic_DNA"/>
</dbReference>
<keyword evidence="3" id="KW-1185">Reference proteome</keyword>
<dbReference type="Proteomes" id="UP000094285">
    <property type="component" value="Unassembled WGS sequence"/>
</dbReference>
<name>A0A1E4SNB7_9ASCO</name>
<dbReference type="OrthoDB" id="4024546at2759"/>
<feature type="transmembrane region" description="Helical" evidence="1">
    <location>
        <begin position="533"/>
        <end position="551"/>
    </location>
</feature>
<evidence type="ECO:0000313" key="2">
    <source>
        <dbReference type="EMBL" id="ODV81019.1"/>
    </source>
</evidence>
<dbReference type="GeneID" id="30980722"/>
<keyword evidence="1" id="KW-0472">Membrane</keyword>
<evidence type="ECO:0000313" key="3">
    <source>
        <dbReference type="Proteomes" id="UP000094285"/>
    </source>
</evidence>
<feature type="transmembrane region" description="Helical" evidence="1">
    <location>
        <begin position="563"/>
        <end position="584"/>
    </location>
</feature>
<feature type="transmembrane region" description="Helical" evidence="1">
    <location>
        <begin position="40"/>
        <end position="58"/>
    </location>
</feature>
<keyword evidence="1" id="KW-1133">Transmembrane helix</keyword>
<accession>A0A1E4SNB7</accession>
<dbReference type="AlphaFoldDB" id="A0A1E4SNB7"/>
<gene>
    <name evidence="2" type="ORF">CANTADRAFT_20566</name>
</gene>
<sequence length="589" mass="67388">MSLLRLVVILPFLLAYHLGTCCLVFFLLESLSPREPSTIIYQKTVILALILPAITYVLQFCHDIFTLGTGACQNFNKFYFPITQELLKFGVLYVVSSMHLINFKQLSIFIFITNSLELVQFFQLLSTLQYESKYKKFLQLHDVWVNQDLYKNKYSLGNKKEVEELFNNIIGSTEMEKRESVTSYNSDETLINQHISFNQLPSTFNLNNKESSSTVPKTDNTASMPIDVTMAKSDSHLSNFSTRRVTNYKSCYDFVDKLYSVSPKNTYHLNTATAIAAFDQYSGDQQLEQDDSLEYDPLAEIRSINENIDDQNVLGTDSDGSNGGTSNWNSQTYPKMNFAEGAGFEFSQDGNTVESDRHSTKSKQSTLQMLDQPSRSTKCACSPNRFISFVNWFSWLLPPFLPIHYCQKIHPKRKEAFPLLKQKLSTYHMERAFSILGVSTYGSLEEGISSSISEGANPYERFKYFVGYYFDYSMDTNSQLISIDPMFVRFGILSRELSTFILILNSVNQLAWTAISFFTLANFVISFSNEDLFTFQVTSFLTCITIILGLFKLNFLKSENCPNFKLIILFETIINLFFLVLYGVTLVTK</sequence>
<protein>
    <submittedName>
        <fullName evidence="2">Uncharacterized protein</fullName>
    </submittedName>
</protein>
<proteinExistence type="predicted"/>
<keyword evidence="1" id="KW-0812">Transmembrane</keyword>
<evidence type="ECO:0000256" key="1">
    <source>
        <dbReference type="SAM" id="Phobius"/>
    </source>
</evidence>
<feature type="transmembrane region" description="Helical" evidence="1">
    <location>
        <begin position="6"/>
        <end position="28"/>
    </location>
</feature>
<reference evidence="3" key="1">
    <citation type="submission" date="2016-05" db="EMBL/GenBank/DDBJ databases">
        <title>Comparative genomics of biotechnologically important yeasts.</title>
        <authorList>
            <consortium name="DOE Joint Genome Institute"/>
            <person name="Riley R."/>
            <person name="Haridas S."/>
            <person name="Wolfe K.H."/>
            <person name="Lopes M.R."/>
            <person name="Hittinger C.T."/>
            <person name="Goker M."/>
            <person name="Salamov A."/>
            <person name="Wisecaver J."/>
            <person name="Long T.M."/>
            <person name="Aerts A.L."/>
            <person name="Barry K."/>
            <person name="Choi C."/>
            <person name="Clum A."/>
            <person name="Coughlan A.Y."/>
            <person name="Deshpande S."/>
            <person name="Douglass A.P."/>
            <person name="Hanson S.J."/>
            <person name="Klenk H.-P."/>
            <person name="Labutti K."/>
            <person name="Lapidus A."/>
            <person name="Lindquist E."/>
            <person name="Lipzen A."/>
            <person name="Meier-Kolthoff J.P."/>
            <person name="Ohm R.A."/>
            <person name="Otillar R.P."/>
            <person name="Pangilinan J."/>
            <person name="Peng Y."/>
            <person name="Rokas A."/>
            <person name="Rosa C.A."/>
            <person name="Scheuner C."/>
            <person name="Sibirny A.A."/>
            <person name="Slot J.C."/>
            <person name="Stielow J.B."/>
            <person name="Sun H."/>
            <person name="Kurtzman C.P."/>
            <person name="Blackwell M."/>
            <person name="Grigoriev I.V."/>
            <person name="Jeffries T.W."/>
        </authorList>
    </citation>
    <scope>NUCLEOTIDE SEQUENCE [LARGE SCALE GENOMIC DNA]</scope>
    <source>
        <strain evidence="3">NRRL Y-17324</strain>
    </source>
</reference>
<feature type="transmembrane region" description="Helical" evidence="1">
    <location>
        <begin position="499"/>
        <end position="521"/>
    </location>
</feature>
<organism evidence="2 3">
    <name type="scientific">Suhomyces tanzawaensis NRRL Y-17324</name>
    <dbReference type="NCBI Taxonomy" id="984487"/>
    <lineage>
        <taxon>Eukaryota</taxon>
        <taxon>Fungi</taxon>
        <taxon>Dikarya</taxon>
        <taxon>Ascomycota</taxon>
        <taxon>Saccharomycotina</taxon>
        <taxon>Pichiomycetes</taxon>
        <taxon>Debaryomycetaceae</taxon>
        <taxon>Suhomyces</taxon>
    </lineage>
</organism>
<dbReference type="RefSeq" id="XP_020066141.1">
    <property type="nucleotide sequence ID" value="XM_020206585.1"/>
</dbReference>